<sequence>MRKVYNGFDTSGNVDDALWREVLRVINEGTVEGLARAKTPPTHDRLFYQNLRHSNEVFAAFKVHMMGEDMAAKLIDKDGNLKPFDKWLHDVSGITSHQVGSWLRTEYDTAVIRAHAAADWREFERNKDILPNLRWMPTTSPEPESSHRRYWQMKLTLPVDDPFWNGHHPGDRWNCKCSLEATDEPVNHPADLEPTVPHRGLENNPGKDGHTFSDRHPYFPDKCSRCFAYKKSGFKNRVKTWFTNRQKDCYNCPFIDGCLYGTEKGEIKDIKKKARLTLQGSSLSHPDFNGKIAISRRSIDEWTNQPHIHYAEKNRMLLYIDEVLKQSSYLGHKQDKSTKPGSKWVHIFETRIQGDRSWIVVKEYQDGTKILYSISDGESILIGLKEK</sequence>
<proteinExistence type="predicted"/>
<evidence type="ECO:0000259" key="1">
    <source>
        <dbReference type="Pfam" id="PF18798"/>
    </source>
</evidence>
<evidence type="ECO:0000313" key="2">
    <source>
        <dbReference type="EMBL" id="NPD91687.1"/>
    </source>
</evidence>
<name>A0ABX2ANT5_9BACT</name>
<reference evidence="2 3" key="1">
    <citation type="submission" date="2020-05" db="EMBL/GenBank/DDBJ databases">
        <title>Distinct polysaccharide utilization as determinants for interspecies competition between intestinal Prevotella spp.</title>
        <authorList>
            <person name="Galvez E.J.C."/>
            <person name="Iljazovic A."/>
            <person name="Strowig T."/>
        </authorList>
    </citation>
    <scope>NUCLEOTIDE SEQUENCE [LARGE SCALE GENOMIC DNA]</scope>
    <source>
        <strain evidence="2 3">PMUR</strain>
    </source>
</reference>
<dbReference type="Pfam" id="PF18798">
    <property type="entry name" value="LPD3"/>
    <property type="match status" value="1"/>
</dbReference>
<protein>
    <recommendedName>
        <fullName evidence="1">Large polyvalent protein-associated domain-containing protein</fullName>
    </recommendedName>
</protein>
<comment type="caution">
    <text evidence="2">The sequence shown here is derived from an EMBL/GenBank/DDBJ whole genome shotgun (WGS) entry which is preliminary data.</text>
</comment>
<feature type="domain" description="Large polyvalent protein-associated" evidence="1">
    <location>
        <begin position="268"/>
        <end position="370"/>
    </location>
</feature>
<dbReference type="RefSeq" id="WP_172274745.1">
    <property type="nucleotide sequence ID" value="NZ_CASGMU010000005.1"/>
</dbReference>
<evidence type="ECO:0000313" key="3">
    <source>
        <dbReference type="Proteomes" id="UP000714420"/>
    </source>
</evidence>
<gene>
    <name evidence="2" type="ORF">HPS56_04855</name>
</gene>
<dbReference type="EMBL" id="JABKKF010000003">
    <property type="protein sequence ID" value="NPD91687.1"/>
    <property type="molecule type" value="Genomic_DNA"/>
</dbReference>
<dbReference type="InterPro" id="IPR040824">
    <property type="entry name" value="LPD3"/>
</dbReference>
<keyword evidence="3" id="KW-1185">Reference proteome</keyword>
<dbReference type="Proteomes" id="UP000714420">
    <property type="component" value="Unassembled WGS sequence"/>
</dbReference>
<organism evidence="2 3">
    <name type="scientific">Xylanibacter muris</name>
    <dbReference type="NCBI Taxonomy" id="2736290"/>
    <lineage>
        <taxon>Bacteria</taxon>
        <taxon>Pseudomonadati</taxon>
        <taxon>Bacteroidota</taxon>
        <taxon>Bacteroidia</taxon>
        <taxon>Bacteroidales</taxon>
        <taxon>Prevotellaceae</taxon>
        <taxon>Xylanibacter</taxon>
    </lineage>
</organism>
<accession>A0ABX2ANT5</accession>